<name>A0ABW1ZY97_9GAMM</name>
<comment type="caution">
    <text evidence="1">The sequence shown here is derived from an EMBL/GenBank/DDBJ whole genome shotgun (WGS) entry which is preliminary data.</text>
</comment>
<evidence type="ECO:0000313" key="2">
    <source>
        <dbReference type="Proteomes" id="UP001596422"/>
    </source>
</evidence>
<reference evidence="2" key="1">
    <citation type="journal article" date="2019" name="Int. J. Syst. Evol. Microbiol.">
        <title>The Global Catalogue of Microorganisms (GCM) 10K type strain sequencing project: providing services to taxonomists for standard genome sequencing and annotation.</title>
        <authorList>
            <consortium name="The Broad Institute Genomics Platform"/>
            <consortium name="The Broad Institute Genome Sequencing Center for Infectious Disease"/>
            <person name="Wu L."/>
            <person name="Ma J."/>
        </authorList>
    </citation>
    <scope>NUCLEOTIDE SEQUENCE [LARGE SCALE GENOMIC DNA]</scope>
    <source>
        <strain evidence="2">NBRC 111756</strain>
    </source>
</reference>
<keyword evidence="2" id="KW-1185">Reference proteome</keyword>
<evidence type="ECO:0008006" key="3">
    <source>
        <dbReference type="Google" id="ProtNLM"/>
    </source>
</evidence>
<proteinExistence type="predicted"/>
<dbReference type="RefSeq" id="WP_379908693.1">
    <property type="nucleotide sequence ID" value="NZ_JBHSWE010000001.1"/>
</dbReference>
<accession>A0ABW1ZY97</accession>
<sequence length="69" mass="8197">MAHHDLSTQLKQLLKRGYSIEDIRNLVIAPRAELERAILDFEHQQRLERQQARNLRGQADFAMGLRRHH</sequence>
<dbReference type="EMBL" id="JBHSWE010000001">
    <property type="protein sequence ID" value="MFC6670186.1"/>
    <property type="molecule type" value="Genomic_DNA"/>
</dbReference>
<protein>
    <recommendedName>
        <fullName evidence="3">MerR family transcriptional regulator</fullName>
    </recommendedName>
</protein>
<dbReference type="Proteomes" id="UP001596422">
    <property type="component" value="Unassembled WGS sequence"/>
</dbReference>
<gene>
    <name evidence="1" type="ORF">ACFQDL_08880</name>
</gene>
<organism evidence="1 2">
    <name type="scientific">Marinobacterium aestuariivivens</name>
    <dbReference type="NCBI Taxonomy" id="1698799"/>
    <lineage>
        <taxon>Bacteria</taxon>
        <taxon>Pseudomonadati</taxon>
        <taxon>Pseudomonadota</taxon>
        <taxon>Gammaproteobacteria</taxon>
        <taxon>Oceanospirillales</taxon>
        <taxon>Oceanospirillaceae</taxon>
        <taxon>Marinobacterium</taxon>
    </lineage>
</organism>
<evidence type="ECO:0000313" key="1">
    <source>
        <dbReference type="EMBL" id="MFC6670186.1"/>
    </source>
</evidence>